<evidence type="ECO:0000256" key="12">
    <source>
        <dbReference type="PIRSR" id="PIRSR606262-3"/>
    </source>
</evidence>
<protein>
    <recommendedName>
        <fullName evidence="4">cytidine deaminase</fullName>
        <ecNumber evidence="4">3.5.4.5</ecNumber>
    </recommendedName>
    <alternativeName>
        <fullName evidence="8">Cytidine aminohydrolase</fullName>
    </alternativeName>
</protein>
<organism evidence="15 16">
    <name type="scientific">Canis lupus familiaris</name>
    <name type="common">Dog</name>
    <name type="synonym">Canis familiaris</name>
    <dbReference type="NCBI Taxonomy" id="9615"/>
    <lineage>
        <taxon>Eukaryota</taxon>
        <taxon>Metazoa</taxon>
        <taxon>Chordata</taxon>
        <taxon>Craniata</taxon>
        <taxon>Vertebrata</taxon>
        <taxon>Euteleostomi</taxon>
        <taxon>Mammalia</taxon>
        <taxon>Eutheria</taxon>
        <taxon>Laurasiatheria</taxon>
        <taxon>Carnivora</taxon>
        <taxon>Caniformia</taxon>
        <taxon>Canidae</taxon>
        <taxon>Canis</taxon>
    </lineage>
</organism>
<evidence type="ECO:0000256" key="10">
    <source>
        <dbReference type="PIRSR" id="PIRSR606262-1"/>
    </source>
</evidence>
<dbReference type="Proteomes" id="UP000694542">
    <property type="component" value="Chromosome 2"/>
</dbReference>
<dbReference type="InterPro" id="IPR002125">
    <property type="entry name" value="CMP_dCMP_dom"/>
</dbReference>
<feature type="binding site" evidence="12">
    <location>
        <position position="138"/>
    </location>
    <ligand>
        <name>Zn(2+)</name>
        <dbReference type="ChEBI" id="CHEBI:29105"/>
        <note>catalytic</note>
    </ligand>
</feature>
<evidence type="ECO:0000256" key="9">
    <source>
        <dbReference type="ARBA" id="ARBA00049558"/>
    </source>
</evidence>
<evidence type="ECO:0000256" key="8">
    <source>
        <dbReference type="ARBA" id="ARBA00032005"/>
    </source>
</evidence>
<comment type="cofactor">
    <cofactor evidence="1 12">
        <name>Zn(2+)</name>
        <dbReference type="ChEBI" id="CHEBI:29105"/>
    </cofactor>
</comment>
<dbReference type="GO" id="GO:0008270">
    <property type="term" value="F:zinc ion binding"/>
    <property type="evidence" value="ECO:0007669"/>
    <property type="project" value="InterPro"/>
</dbReference>
<dbReference type="PROSITE" id="PS51747">
    <property type="entry name" value="CYT_DCMP_DEAMINASES_2"/>
    <property type="match status" value="1"/>
</dbReference>
<dbReference type="InterPro" id="IPR016192">
    <property type="entry name" value="APOBEC/CMP_deaminase_Zn-bd"/>
</dbReference>
<accession>A0A8C0QB44</accession>
<keyword evidence="7 12" id="KW-0862">Zinc</keyword>
<dbReference type="InterPro" id="IPR016193">
    <property type="entry name" value="Cytidine_deaminase-like"/>
</dbReference>
<feature type="compositionally biased region" description="Gly residues" evidence="13">
    <location>
        <begin position="19"/>
        <end position="28"/>
    </location>
</feature>
<feature type="active site" description="Proton donor" evidence="10">
    <location>
        <position position="140"/>
    </location>
</feature>
<reference evidence="15" key="1">
    <citation type="submission" date="2018-10" db="EMBL/GenBank/DDBJ databases">
        <title>De novo assembly of a Great Dane genome.</title>
        <authorList>
            <person name="Kidd J.M."/>
            <person name="Pendleton A.L."/>
            <person name="Shen F."/>
            <person name="Emery S."/>
        </authorList>
    </citation>
    <scope>NUCLEOTIDE SEQUENCE [LARGE SCALE GENOMIC DNA]</scope>
    <source>
        <strain evidence="15">Great Dane</strain>
    </source>
</reference>
<feature type="binding site" evidence="12">
    <location>
        <position position="175"/>
    </location>
    <ligand>
        <name>Zn(2+)</name>
        <dbReference type="ChEBI" id="CHEBI:29105"/>
        <note>catalytic</note>
    </ligand>
</feature>
<feature type="domain" description="CMP/dCMP-type deaminase" evidence="14">
    <location>
        <begin position="86"/>
        <end position="213"/>
    </location>
</feature>
<dbReference type="NCBIfam" id="NF004064">
    <property type="entry name" value="PRK05578.1"/>
    <property type="match status" value="1"/>
</dbReference>
<dbReference type="Ensembl" id="ENSCAFT00040010316.1">
    <property type="protein sequence ID" value="ENSCAFP00040008952.1"/>
    <property type="gene ID" value="ENSCAFG00040005498.1"/>
</dbReference>
<evidence type="ECO:0000259" key="14">
    <source>
        <dbReference type="PROSITE" id="PS51747"/>
    </source>
</evidence>
<evidence type="ECO:0000313" key="16">
    <source>
        <dbReference type="Proteomes" id="UP000694542"/>
    </source>
</evidence>
<dbReference type="SUPFAM" id="SSF53927">
    <property type="entry name" value="Cytidine deaminase-like"/>
    <property type="match status" value="1"/>
</dbReference>
<dbReference type="FunFam" id="3.40.140.10:FF:000008">
    <property type="entry name" value="Cytidine deaminase"/>
    <property type="match status" value="1"/>
</dbReference>
<dbReference type="InterPro" id="IPR050202">
    <property type="entry name" value="Cyt/Deoxycyt_deaminase"/>
</dbReference>
<dbReference type="Gene3D" id="3.40.140.10">
    <property type="entry name" value="Cytidine Deaminase, domain 2"/>
    <property type="match status" value="1"/>
</dbReference>
<feature type="binding site" evidence="11">
    <location>
        <begin position="127"/>
        <end position="133"/>
    </location>
    <ligand>
        <name>substrate</name>
    </ligand>
</feature>
<comment type="catalytic activity">
    <reaction evidence="9">
        <text>cytidine + H2O + H(+) = uridine + NH4(+)</text>
        <dbReference type="Rhea" id="RHEA:16069"/>
        <dbReference type="ChEBI" id="CHEBI:15377"/>
        <dbReference type="ChEBI" id="CHEBI:15378"/>
        <dbReference type="ChEBI" id="CHEBI:16704"/>
        <dbReference type="ChEBI" id="CHEBI:17562"/>
        <dbReference type="ChEBI" id="CHEBI:28938"/>
        <dbReference type="EC" id="3.5.4.5"/>
    </reaction>
</comment>
<dbReference type="NCBIfam" id="TIGR01354">
    <property type="entry name" value="cyt_deam_tetra"/>
    <property type="match status" value="1"/>
</dbReference>
<dbReference type="InterPro" id="IPR006262">
    <property type="entry name" value="Cyt_deam_tetra"/>
</dbReference>
<dbReference type="GO" id="GO:0055086">
    <property type="term" value="P:nucleobase-containing small molecule metabolic process"/>
    <property type="evidence" value="ECO:0007669"/>
    <property type="project" value="UniProtKB-ARBA"/>
</dbReference>
<evidence type="ECO:0000256" key="11">
    <source>
        <dbReference type="PIRSR" id="PIRSR606262-2"/>
    </source>
</evidence>
<evidence type="ECO:0000256" key="1">
    <source>
        <dbReference type="ARBA" id="ARBA00001947"/>
    </source>
</evidence>
<evidence type="ECO:0000256" key="13">
    <source>
        <dbReference type="SAM" id="MobiDB-lite"/>
    </source>
</evidence>
<evidence type="ECO:0000256" key="4">
    <source>
        <dbReference type="ARBA" id="ARBA00012783"/>
    </source>
</evidence>
<evidence type="ECO:0000256" key="2">
    <source>
        <dbReference type="ARBA" id="ARBA00003949"/>
    </source>
</evidence>
<feature type="region of interest" description="Disordered" evidence="13">
    <location>
        <begin position="1"/>
        <end position="81"/>
    </location>
</feature>
<evidence type="ECO:0000256" key="3">
    <source>
        <dbReference type="ARBA" id="ARBA00006576"/>
    </source>
</evidence>
<dbReference type="PANTHER" id="PTHR11644">
    <property type="entry name" value="CYTIDINE DEAMINASE"/>
    <property type="match status" value="1"/>
</dbReference>
<dbReference type="CDD" id="cd01283">
    <property type="entry name" value="cytidine_deaminase"/>
    <property type="match status" value="1"/>
</dbReference>
<comment type="function">
    <text evidence="2">This enzyme scavenges exogenous and endogenous cytidine and 2'-deoxycytidine for UMP synthesis.</text>
</comment>
<evidence type="ECO:0000256" key="6">
    <source>
        <dbReference type="ARBA" id="ARBA00022801"/>
    </source>
</evidence>
<dbReference type="GO" id="GO:0072527">
    <property type="term" value="P:pyrimidine-containing compound metabolic process"/>
    <property type="evidence" value="ECO:0007669"/>
    <property type="project" value="UniProtKB-ARBA"/>
</dbReference>
<dbReference type="GO" id="GO:0005737">
    <property type="term" value="C:cytoplasm"/>
    <property type="evidence" value="ECO:0007669"/>
    <property type="project" value="UniProtKB-ARBA"/>
</dbReference>
<dbReference type="GO" id="GO:0042802">
    <property type="term" value="F:identical protein binding"/>
    <property type="evidence" value="ECO:0007669"/>
    <property type="project" value="UniProtKB-ARBA"/>
</dbReference>
<evidence type="ECO:0000313" key="15">
    <source>
        <dbReference type="Ensembl" id="ENSCAFP00040008952.1"/>
    </source>
</evidence>
<evidence type="ECO:0000256" key="7">
    <source>
        <dbReference type="ARBA" id="ARBA00022833"/>
    </source>
</evidence>
<sequence length="219" mass="23426">MRSCAYREQVRGAGDITGRSGGGAGGGSSPYPHPHPHTPLRSGARPGGGASVEPPAGQQQRAGFRASATRGTDMAHERPASALEPELVQRLLLSCQEAKKSAYCPYSHFPVGAAILTQDGRIFSGCNIENVCYPLGVCAERTAIQKAISEGHREFRAIAISSDLQDDFISPCGACRQFMREFGSNWVVYMTKPDGTYVVSTVLELLPAPFGSIGWQKVQ</sequence>
<dbReference type="PANTHER" id="PTHR11644:SF2">
    <property type="entry name" value="CYTIDINE DEAMINASE"/>
    <property type="match status" value="1"/>
</dbReference>
<comment type="similarity">
    <text evidence="3">Belongs to the cytidine and deoxycytidylate deaminase family.</text>
</comment>
<dbReference type="PROSITE" id="PS00903">
    <property type="entry name" value="CYT_DCMP_DEAMINASES_1"/>
    <property type="match status" value="1"/>
</dbReference>
<proteinExistence type="inferred from homology"/>
<dbReference type="Pfam" id="PF00383">
    <property type="entry name" value="dCMP_cyt_deam_1"/>
    <property type="match status" value="1"/>
</dbReference>
<keyword evidence="5 12" id="KW-0479">Metal-binding</keyword>
<name>A0A8C0QB44_CANLF</name>
<evidence type="ECO:0000256" key="5">
    <source>
        <dbReference type="ARBA" id="ARBA00022723"/>
    </source>
</evidence>
<dbReference type="EC" id="3.5.4.5" evidence="4"/>
<feature type="binding site" evidence="12">
    <location>
        <position position="172"/>
    </location>
    <ligand>
        <name>Zn(2+)</name>
        <dbReference type="ChEBI" id="CHEBI:29105"/>
        <note>catalytic</note>
    </ligand>
</feature>
<reference evidence="15" key="2">
    <citation type="submission" date="2025-08" db="UniProtKB">
        <authorList>
            <consortium name="Ensembl"/>
        </authorList>
    </citation>
    <scope>IDENTIFICATION</scope>
</reference>
<keyword evidence="6" id="KW-0378">Hydrolase</keyword>
<dbReference type="AlphaFoldDB" id="A0A8C0QB44"/>
<dbReference type="GO" id="GO:0004126">
    <property type="term" value="F:cytidine deaminase activity"/>
    <property type="evidence" value="ECO:0007669"/>
    <property type="project" value="UniProtKB-EC"/>
</dbReference>